<comment type="caution">
    <text evidence="6">The sequence shown here is derived from an EMBL/GenBank/DDBJ whole genome shotgun (WGS) entry which is preliminary data.</text>
</comment>
<evidence type="ECO:0000256" key="2">
    <source>
        <dbReference type="ARBA" id="ARBA00023125"/>
    </source>
</evidence>
<protein>
    <submittedName>
        <fullName evidence="6">DNA-binding FadR family transcriptional regulator</fullName>
    </submittedName>
</protein>
<dbReference type="Gene3D" id="1.10.10.10">
    <property type="entry name" value="Winged helix-like DNA-binding domain superfamily/Winged helix DNA-binding domain"/>
    <property type="match status" value="1"/>
</dbReference>
<dbReference type="PANTHER" id="PTHR43537">
    <property type="entry name" value="TRANSCRIPTIONAL REGULATOR, GNTR FAMILY"/>
    <property type="match status" value="1"/>
</dbReference>
<evidence type="ECO:0000256" key="1">
    <source>
        <dbReference type="ARBA" id="ARBA00023015"/>
    </source>
</evidence>
<evidence type="ECO:0000313" key="6">
    <source>
        <dbReference type="EMBL" id="MDR7378515.1"/>
    </source>
</evidence>
<gene>
    <name evidence="6" type="ORF">J2X19_003209</name>
</gene>
<reference evidence="6 7" key="1">
    <citation type="submission" date="2023-07" db="EMBL/GenBank/DDBJ databases">
        <title>Sorghum-associated microbial communities from plants grown in Nebraska, USA.</title>
        <authorList>
            <person name="Schachtman D."/>
        </authorList>
    </citation>
    <scope>NUCLEOTIDE SEQUENCE [LARGE SCALE GENOMIC DNA]</scope>
    <source>
        <strain evidence="6 7">BE313</strain>
    </source>
</reference>
<dbReference type="InterPro" id="IPR008920">
    <property type="entry name" value="TF_FadR/GntR_C"/>
</dbReference>
<dbReference type="GO" id="GO:0003677">
    <property type="term" value="F:DNA binding"/>
    <property type="evidence" value="ECO:0007669"/>
    <property type="project" value="UniProtKB-KW"/>
</dbReference>
<dbReference type="InterPro" id="IPR036390">
    <property type="entry name" value="WH_DNA-bd_sf"/>
</dbReference>
<dbReference type="Pfam" id="PF00392">
    <property type="entry name" value="GntR"/>
    <property type="match status" value="1"/>
</dbReference>
<dbReference type="SUPFAM" id="SSF46785">
    <property type="entry name" value="Winged helix' DNA-binding domain"/>
    <property type="match status" value="1"/>
</dbReference>
<accession>A0ABU2CAZ3</accession>
<dbReference type="Pfam" id="PF07729">
    <property type="entry name" value="FCD"/>
    <property type="match status" value="1"/>
</dbReference>
<evidence type="ECO:0000313" key="7">
    <source>
        <dbReference type="Proteomes" id="UP001180487"/>
    </source>
</evidence>
<sequence length="251" mass="27910">MTDRPTTSLVDRVYREILGSIMRGELTEGGQPPADPTLGESRSTRPTTSRHNRLPTEQALTERFTASRPTIREALSRLRADGIITSRQGSGTFVTRLPDPNIPRFAPLESISDLRRCFDFRIVVESGAAALAAKQVDDASLAEIERAYAQLNTVVAEQALGANEDFEFHLAVARASKNQFFVSAIASMQEQLLFSMNMMRNLSLLKSRDRQKTVQAEHEAILHALQRHDSGAAELAMRQHLTNACDRMFGK</sequence>
<dbReference type="SMART" id="SM00895">
    <property type="entry name" value="FCD"/>
    <property type="match status" value="1"/>
</dbReference>
<evidence type="ECO:0000256" key="4">
    <source>
        <dbReference type="SAM" id="MobiDB-lite"/>
    </source>
</evidence>
<dbReference type="EMBL" id="JAVDXT010000003">
    <property type="protein sequence ID" value="MDR7378515.1"/>
    <property type="molecule type" value="Genomic_DNA"/>
</dbReference>
<feature type="domain" description="HTH gntR-type" evidence="5">
    <location>
        <begin position="28"/>
        <end position="97"/>
    </location>
</feature>
<dbReference type="SUPFAM" id="SSF48008">
    <property type="entry name" value="GntR ligand-binding domain-like"/>
    <property type="match status" value="1"/>
</dbReference>
<dbReference type="PROSITE" id="PS50949">
    <property type="entry name" value="HTH_GNTR"/>
    <property type="match status" value="1"/>
</dbReference>
<keyword evidence="1" id="KW-0805">Transcription regulation</keyword>
<dbReference type="SMART" id="SM00345">
    <property type="entry name" value="HTH_GNTR"/>
    <property type="match status" value="1"/>
</dbReference>
<keyword evidence="7" id="KW-1185">Reference proteome</keyword>
<dbReference type="InterPro" id="IPR000524">
    <property type="entry name" value="Tscrpt_reg_HTH_GntR"/>
</dbReference>
<dbReference type="CDD" id="cd07377">
    <property type="entry name" value="WHTH_GntR"/>
    <property type="match status" value="1"/>
</dbReference>
<evidence type="ECO:0000256" key="3">
    <source>
        <dbReference type="ARBA" id="ARBA00023163"/>
    </source>
</evidence>
<keyword evidence="2 6" id="KW-0238">DNA-binding</keyword>
<dbReference type="InterPro" id="IPR011711">
    <property type="entry name" value="GntR_C"/>
</dbReference>
<dbReference type="PANTHER" id="PTHR43537:SF5">
    <property type="entry name" value="UXU OPERON TRANSCRIPTIONAL REGULATOR"/>
    <property type="match status" value="1"/>
</dbReference>
<name>A0ABU2CAZ3_9BURK</name>
<dbReference type="Gene3D" id="1.20.120.530">
    <property type="entry name" value="GntR ligand-binding domain-like"/>
    <property type="match status" value="1"/>
</dbReference>
<feature type="region of interest" description="Disordered" evidence="4">
    <location>
        <begin position="22"/>
        <end position="55"/>
    </location>
</feature>
<dbReference type="Proteomes" id="UP001180487">
    <property type="component" value="Unassembled WGS sequence"/>
</dbReference>
<proteinExistence type="predicted"/>
<dbReference type="RefSeq" id="WP_310374729.1">
    <property type="nucleotide sequence ID" value="NZ_JAVDXT010000003.1"/>
</dbReference>
<organism evidence="6 7">
    <name type="scientific">Rhodoferax ferrireducens</name>
    <dbReference type="NCBI Taxonomy" id="192843"/>
    <lineage>
        <taxon>Bacteria</taxon>
        <taxon>Pseudomonadati</taxon>
        <taxon>Pseudomonadota</taxon>
        <taxon>Betaproteobacteria</taxon>
        <taxon>Burkholderiales</taxon>
        <taxon>Comamonadaceae</taxon>
        <taxon>Rhodoferax</taxon>
    </lineage>
</organism>
<evidence type="ECO:0000259" key="5">
    <source>
        <dbReference type="PROSITE" id="PS50949"/>
    </source>
</evidence>
<keyword evidence="3" id="KW-0804">Transcription</keyword>
<dbReference type="InterPro" id="IPR036388">
    <property type="entry name" value="WH-like_DNA-bd_sf"/>
</dbReference>
<dbReference type="PRINTS" id="PR00035">
    <property type="entry name" value="HTHGNTR"/>
</dbReference>